<feature type="transmembrane region" description="Helical" evidence="1">
    <location>
        <begin position="28"/>
        <end position="47"/>
    </location>
</feature>
<dbReference type="RefSeq" id="WP_379852496.1">
    <property type="nucleotide sequence ID" value="NZ_JBHZPY010000012.1"/>
</dbReference>
<protein>
    <submittedName>
        <fullName evidence="4">DUF4231 domain-containing protein</fullName>
    </submittedName>
</protein>
<comment type="caution">
    <text evidence="4">The sequence shown here is derived from an EMBL/GenBank/DDBJ whole genome shotgun (WGS) entry which is preliminary data.</text>
</comment>
<keyword evidence="1" id="KW-0812">Transmembrane</keyword>
<sequence>MEIEIIEKDFPGLYQSADQSSIKEQQKYFIGIATYLVLLFIAASLTYYDDIVHEPVLKIVSAILFLATLSIIIWLRVSKPHDIWYNGRAVAESVKTRSWRWMMKAHPYELEDNTGVIKHFINDLKTILTQNESLIGKIGLQASVEEPISNTMIQIRNLDRNERFEFYRLKRITNQALWYSKKAKFNKRQGALWFWVTVLLHSLAIILLLCNIQHPNIKFPIDVIAVGASSVLTWIQAKKHNELSSSYSLTAHEIVLIRAEIVSIDNESDFSDFIINCENAFSREHTQWFARKIE</sequence>
<evidence type="ECO:0000256" key="1">
    <source>
        <dbReference type="SAM" id="Phobius"/>
    </source>
</evidence>
<dbReference type="NCBIfam" id="NF033610">
    <property type="entry name" value="SLATT_3"/>
    <property type="match status" value="1"/>
</dbReference>
<evidence type="ECO:0000313" key="5">
    <source>
        <dbReference type="Proteomes" id="UP001600107"/>
    </source>
</evidence>
<accession>A0ABW6I8G9</accession>
<name>A0ABW6I8G9_9FLAO</name>
<keyword evidence="1" id="KW-0472">Membrane</keyword>
<dbReference type="Pfam" id="PF18181">
    <property type="entry name" value="SLATT_1"/>
    <property type="match status" value="1"/>
</dbReference>
<keyword evidence="5" id="KW-1185">Reference proteome</keyword>
<dbReference type="InterPro" id="IPR040884">
    <property type="entry name" value="SLATT_1"/>
</dbReference>
<evidence type="ECO:0000313" key="4">
    <source>
        <dbReference type="EMBL" id="MFE3872202.1"/>
    </source>
</evidence>
<dbReference type="InterPro" id="IPR041116">
    <property type="entry name" value="SLATT_3"/>
</dbReference>
<gene>
    <name evidence="4" type="ORF">ACFX5F_13315</name>
</gene>
<evidence type="ECO:0000259" key="2">
    <source>
        <dbReference type="Pfam" id="PF18181"/>
    </source>
</evidence>
<keyword evidence="1" id="KW-1133">Transmembrane helix</keyword>
<feature type="transmembrane region" description="Helical" evidence="1">
    <location>
        <begin position="59"/>
        <end position="77"/>
    </location>
</feature>
<organism evidence="4 5">
    <name type="scientific">Flavobacterium zhoui</name>
    <dbReference type="NCBI Taxonomy" id="3230414"/>
    <lineage>
        <taxon>Bacteria</taxon>
        <taxon>Pseudomonadati</taxon>
        <taxon>Bacteroidota</taxon>
        <taxon>Flavobacteriia</taxon>
        <taxon>Flavobacteriales</taxon>
        <taxon>Flavobacteriaceae</taxon>
        <taxon>Flavobacterium</taxon>
    </lineage>
</organism>
<evidence type="ECO:0000259" key="3">
    <source>
        <dbReference type="Pfam" id="PF18184"/>
    </source>
</evidence>
<proteinExistence type="predicted"/>
<reference evidence="4 5" key="1">
    <citation type="submission" date="2024-06" db="EMBL/GenBank/DDBJ databases">
        <title>Flavobacterium spp. isolated from glacier.</title>
        <authorList>
            <person name="Han D."/>
        </authorList>
    </citation>
    <scope>NUCLEOTIDE SEQUENCE [LARGE SCALE GENOMIC DNA]</scope>
    <source>
        <strain evidence="4 5">ZS1P70</strain>
    </source>
</reference>
<dbReference type="EMBL" id="JBHZPY010000012">
    <property type="protein sequence ID" value="MFE3872202.1"/>
    <property type="molecule type" value="Genomic_DNA"/>
</dbReference>
<feature type="transmembrane region" description="Helical" evidence="1">
    <location>
        <begin position="190"/>
        <end position="209"/>
    </location>
</feature>
<dbReference type="NCBIfam" id="NF033634">
    <property type="entry name" value="SLATT_1"/>
    <property type="match status" value="1"/>
</dbReference>
<feature type="domain" description="SMODS and SLOG-associating 2TM effector" evidence="2">
    <location>
        <begin position="167"/>
        <end position="288"/>
    </location>
</feature>
<dbReference type="Proteomes" id="UP001600107">
    <property type="component" value="Unassembled WGS sequence"/>
</dbReference>
<dbReference type="Pfam" id="PF18184">
    <property type="entry name" value="SLATT_3"/>
    <property type="match status" value="1"/>
</dbReference>
<feature type="domain" description="SMODS and SLOG-associating 2TM effector" evidence="3">
    <location>
        <begin position="11"/>
        <end position="163"/>
    </location>
</feature>